<dbReference type="EMBL" id="CP041666">
    <property type="protein sequence ID" value="QDP42080.1"/>
    <property type="molecule type" value="Genomic_DNA"/>
</dbReference>
<keyword evidence="5" id="KW-1185">Reference proteome</keyword>
<dbReference type="KEGG" id="aqt:FN924_03390"/>
<evidence type="ECO:0000313" key="4">
    <source>
        <dbReference type="EMBL" id="QDP42080.1"/>
    </source>
</evidence>
<evidence type="ECO:0000259" key="2">
    <source>
        <dbReference type="Pfam" id="PF13490"/>
    </source>
</evidence>
<gene>
    <name evidence="4" type="ORF">FN924_03390</name>
</gene>
<dbReference type="Gene3D" id="2.60.40.1630">
    <property type="entry name" value="bacillus anthracis domain"/>
    <property type="match status" value="1"/>
</dbReference>
<dbReference type="RefSeq" id="WP_143897109.1">
    <property type="nucleotide sequence ID" value="NZ_CP041666.1"/>
</dbReference>
<name>A0A516KL15_9BACI</name>
<feature type="transmembrane region" description="Helical" evidence="1">
    <location>
        <begin position="59"/>
        <end position="86"/>
    </location>
</feature>
<accession>A0A516KL15</accession>
<dbReference type="InterPro" id="IPR025436">
    <property type="entry name" value="DUF4179"/>
</dbReference>
<dbReference type="Pfam" id="PF13786">
    <property type="entry name" value="DUF4179"/>
    <property type="match status" value="1"/>
</dbReference>
<feature type="domain" description="Putative zinc-finger" evidence="2">
    <location>
        <begin position="3"/>
        <end position="36"/>
    </location>
</feature>
<evidence type="ECO:0000259" key="3">
    <source>
        <dbReference type="Pfam" id="PF13786"/>
    </source>
</evidence>
<sequence length="507" mass="57869">MNCRKCQVQLPKYMNGKLSPEKKEKLEAHLHTCPTCMNIYERLKNKPVKKKIEWTPKKLGIIAGSVVFLVFLLAVTGAFGKVSAWWSGFQVSDNQSLEDIKQFGVGNSVNLKAESNGIEMRITHVVADDIQTYIYYEVEDLEKERKWAISGRTPLYIDAERGVLDYTKALSGNYMISNVQNRNKSEDSSVFKGRIGIVPLQEDKTESDIKLKIKQLVEISTLPIEEEMRYGIYNMEGGKTVQGEWSFTVPVEKQEIKEEEINQDVTIAGHDIHVTKLTVAPTTTLLHYEYEIPEPDEQSNYMMNSKFFDFEYLKSGNEVYEPEHTSLTLNNQGSSSTRDLVIEEIPFQSMYFSPPNQLEAKVRMIQETIAVNETFSLDPYSKEPQTFPFQGSTISVENIKLGAPTTLIVRTPYTKERNFEDIFYDIHTKPESVSIEVEGTESFIIDQDGNTYTGTEPIPEGVSARFFPTEQRMTLESGKDEEPVPISLQIHSYTKTTYPSESIHIEW</sequence>
<evidence type="ECO:0000256" key="1">
    <source>
        <dbReference type="SAM" id="Phobius"/>
    </source>
</evidence>
<keyword evidence="1" id="KW-1133">Transmembrane helix</keyword>
<proteinExistence type="predicted"/>
<dbReference type="OrthoDB" id="2937128at2"/>
<protein>
    <submittedName>
        <fullName evidence="4">DUF4179 domain-containing protein</fullName>
    </submittedName>
</protein>
<feature type="domain" description="DUF4179" evidence="3">
    <location>
        <begin position="57"/>
        <end position="140"/>
    </location>
</feature>
<keyword evidence="1" id="KW-0472">Membrane</keyword>
<dbReference type="Proteomes" id="UP000315215">
    <property type="component" value="Chromosome"/>
</dbReference>
<keyword evidence="1" id="KW-0812">Transmembrane</keyword>
<organism evidence="4 5">
    <name type="scientific">Radiobacillus deserti</name>
    <dbReference type="NCBI Taxonomy" id="2594883"/>
    <lineage>
        <taxon>Bacteria</taxon>
        <taxon>Bacillati</taxon>
        <taxon>Bacillota</taxon>
        <taxon>Bacilli</taxon>
        <taxon>Bacillales</taxon>
        <taxon>Bacillaceae</taxon>
        <taxon>Radiobacillus</taxon>
    </lineage>
</organism>
<evidence type="ECO:0000313" key="5">
    <source>
        <dbReference type="Proteomes" id="UP000315215"/>
    </source>
</evidence>
<reference evidence="4 5" key="1">
    <citation type="submission" date="2019-07" db="EMBL/GenBank/DDBJ databases">
        <authorList>
            <person name="Li J."/>
        </authorList>
    </citation>
    <scope>NUCLEOTIDE SEQUENCE [LARGE SCALE GENOMIC DNA]</scope>
    <source>
        <strain evidence="4 5">TKL69</strain>
    </source>
</reference>
<dbReference type="AlphaFoldDB" id="A0A516KL15"/>
<dbReference type="Pfam" id="PF13490">
    <property type="entry name" value="zf-HC2"/>
    <property type="match status" value="1"/>
</dbReference>
<dbReference type="InterPro" id="IPR027383">
    <property type="entry name" value="Znf_put"/>
</dbReference>